<dbReference type="Proteomes" id="UP000594205">
    <property type="component" value="Chromosome"/>
</dbReference>
<dbReference type="SUPFAM" id="SSF53756">
    <property type="entry name" value="UDP-Glycosyltransferase/glycogen phosphorylase"/>
    <property type="match status" value="1"/>
</dbReference>
<dbReference type="KEGG" id="sfeu:IM697_15360"/>
<dbReference type="AlphaFoldDB" id="A0A7M2SXU9"/>
<reference evidence="1 2" key="1">
    <citation type="submission" date="2020-10" db="EMBL/GenBank/DDBJ databases">
        <title>Streptomyces ferrugineus complate genome analysis.</title>
        <authorList>
            <person name="Anwar N."/>
        </authorList>
    </citation>
    <scope>NUCLEOTIDE SEQUENCE [LARGE SCALE GENOMIC DNA]</scope>
    <source>
        <strain evidence="1 2">CCTCC AA2014009</strain>
    </source>
</reference>
<gene>
    <name evidence="1" type="ORF">IM697_15360</name>
</gene>
<dbReference type="GO" id="GO:0003743">
    <property type="term" value="F:translation initiation factor activity"/>
    <property type="evidence" value="ECO:0007669"/>
    <property type="project" value="UniProtKB-KW"/>
</dbReference>
<evidence type="ECO:0000313" key="2">
    <source>
        <dbReference type="Proteomes" id="UP000594205"/>
    </source>
</evidence>
<organism evidence="1 2">
    <name type="scientific">Streptomyces ferrugineus</name>
    <dbReference type="NCBI Taxonomy" id="1413221"/>
    <lineage>
        <taxon>Bacteria</taxon>
        <taxon>Bacillati</taxon>
        <taxon>Actinomycetota</taxon>
        <taxon>Actinomycetes</taxon>
        <taxon>Kitasatosporales</taxon>
        <taxon>Streptomycetaceae</taxon>
        <taxon>Streptomyces</taxon>
    </lineage>
</organism>
<accession>A0A7M2SXU9</accession>
<keyword evidence="1" id="KW-0648">Protein biosynthesis</keyword>
<keyword evidence="1" id="KW-0396">Initiation factor</keyword>
<protein>
    <submittedName>
        <fullName evidence="1">Translation initiation factor 2</fullName>
    </submittedName>
</protein>
<evidence type="ECO:0000313" key="1">
    <source>
        <dbReference type="EMBL" id="QOV41146.1"/>
    </source>
</evidence>
<keyword evidence="2" id="KW-1185">Reference proteome</keyword>
<sequence>MLFAARSQNALHRLLDTLPVFAGDRRIRHCFTLVPGSDFSLDALTAIERAGARTLPWSQALARRFDLVLAAGPKGDLHALRGPRVLLPHGAGFNKALPDEGTADSASGLDPAHLLRPDGALLADLYAFAHPSQVSRLAAVSLEAAARATVVGDPLLDRFLDSASPDRRDHFRTALRTGARRLVVLVSTWGPESLLRRRPSLPADLAAVLPYDEYQLALVLHPNERVRLGTFDLEQYLEPARRAGLLLPAAYEEWASVVVAADVLVSDHGSAALYAAALDRPLLAAYDGGEELLPGSPMAALLDRSPRLGTDVSAAPAALAEALRSHRPGSVRAVADTAFAEQGNGLHRLREELYAVLGLEPPTAPAVPRLLPTPPAAPSPPSAFAVRVHHDAQGRIHVARHPAHLTPPAPAHHLAADAGTANRRYLQSAAVIHRRADRPGTAQGGATTLTADAWTDRTLTAHPGGRRTAAVIVSATQCLLRTRTGPLLSAHISPCPERDGPVYADPAAILSAVHAALVTAEADGPPSTLTCALGERSFAVRLAPATEDEAALPV</sequence>
<proteinExistence type="predicted"/>
<name>A0A7M2SXU9_9ACTN</name>
<dbReference type="EMBL" id="CP063373">
    <property type="protein sequence ID" value="QOV41146.1"/>
    <property type="molecule type" value="Genomic_DNA"/>
</dbReference>